<dbReference type="Proteomes" id="UP001596106">
    <property type="component" value="Unassembled WGS sequence"/>
</dbReference>
<dbReference type="EMBL" id="JBHSMA010000003">
    <property type="protein sequence ID" value="MFC5410148.1"/>
    <property type="molecule type" value="Genomic_DNA"/>
</dbReference>
<evidence type="ECO:0000313" key="2">
    <source>
        <dbReference type="Proteomes" id="UP001596106"/>
    </source>
</evidence>
<organism evidence="1 2">
    <name type="scientific">Larkinella bovis</name>
    <dbReference type="NCBI Taxonomy" id="683041"/>
    <lineage>
        <taxon>Bacteria</taxon>
        <taxon>Pseudomonadati</taxon>
        <taxon>Bacteroidota</taxon>
        <taxon>Cytophagia</taxon>
        <taxon>Cytophagales</taxon>
        <taxon>Spirosomataceae</taxon>
        <taxon>Larkinella</taxon>
    </lineage>
</organism>
<proteinExistence type="predicted"/>
<sequence length="845" mass="93269">MPKQELKILITGLPAGTNTLHFKHEGAAADGKPIDPVQVVDNSFITLNDNSNEDLFTIINALARNAKATDPQSLSAAFSAEAGFKIRLILQFIPTVPPPGGGTGGNPGGTAAPDSLKPSGFIIPDALKLSWLIKSGRSDAVKFSDLIKDHYKIDASTPFFGEFPTTTGITLTNKQKADIVSNAISAVGGLDVTTFVDGLARFLVKRTKEELNSAFFERFRNLLQEPRYKDLKLVFPQTSQTLLALGDEIFNYEAYLTSLRTSFEKDLRTLPPHLSRWVDEGTFKTYFDGKPYLRSGLKSSLYFYDELSNGTHPGKAIEKFPLSTVAGVTIPQTVSTAIRIDSLAKIYIELSKSLQSGKGDRYWVTPDTIKALLDDGKARRFYLAMLFKNVKGIQYKTDETRVDASLVTTWDTKLDKASQFITHTKSLEEALKLARNLKNKDSLGYEYYSRFFDEFTQTVESGHQLVLTLIFNKDEAGPDSKFTKTVQVLRNVSELGLDVSRRKYGAAIVHAVQVYNYLTGDATLLDNQVTVGLLTRSRAKEIKFQWSDQPDVLVANLSNSGLEAVWDPASNRLGVRLPNEGENTIRAFPYPISRDVLMAALNSLRLGNTSLEASPVGEQEIQFTLPRWHRKRLVAVDQTSSVKEKAQDIANKLLMYGSFIATVAEADNSQEVADAIEAFALPAGSSSIKRKSVFNVSLNAYTGVLAGHESKGPAPYFNSYAVWAPVGISASLGRVNFGNWQNHSFSLLASIIDIGAVTAFRFTNDTIVSVPKIQLKDIIAPGLSVSWGIAKTPLSLAFGWQSAPFLRKVTTDANTTLDYRASRWHFTLAVDIPILNFYNRKYRKP</sequence>
<comment type="caution">
    <text evidence="1">The sequence shown here is derived from an EMBL/GenBank/DDBJ whole genome shotgun (WGS) entry which is preliminary data.</text>
</comment>
<protein>
    <submittedName>
        <fullName evidence="1">Uncharacterized protein</fullName>
    </submittedName>
</protein>
<reference evidence="2" key="1">
    <citation type="journal article" date="2019" name="Int. J. Syst. Evol. Microbiol.">
        <title>The Global Catalogue of Microorganisms (GCM) 10K type strain sequencing project: providing services to taxonomists for standard genome sequencing and annotation.</title>
        <authorList>
            <consortium name="The Broad Institute Genomics Platform"/>
            <consortium name="The Broad Institute Genome Sequencing Center for Infectious Disease"/>
            <person name="Wu L."/>
            <person name="Ma J."/>
        </authorList>
    </citation>
    <scope>NUCLEOTIDE SEQUENCE [LARGE SCALE GENOMIC DNA]</scope>
    <source>
        <strain evidence="2">CCUG 55250</strain>
    </source>
</reference>
<accession>A0ABW0IC87</accession>
<dbReference type="RefSeq" id="WP_379845244.1">
    <property type="nucleotide sequence ID" value="NZ_JBHSMA010000003.1"/>
</dbReference>
<evidence type="ECO:0000313" key="1">
    <source>
        <dbReference type="EMBL" id="MFC5410148.1"/>
    </source>
</evidence>
<name>A0ABW0IC87_9BACT</name>
<gene>
    <name evidence="1" type="ORF">ACFPMF_12560</name>
</gene>
<keyword evidence="2" id="KW-1185">Reference proteome</keyword>